<dbReference type="Proteomes" id="UP001152795">
    <property type="component" value="Unassembled WGS sequence"/>
</dbReference>
<dbReference type="AlphaFoldDB" id="A0A7D9E470"/>
<name>A0A7D9E470_PARCT</name>
<proteinExistence type="predicted"/>
<organism evidence="1 2">
    <name type="scientific">Paramuricea clavata</name>
    <name type="common">Red gorgonian</name>
    <name type="synonym">Violescent sea-whip</name>
    <dbReference type="NCBI Taxonomy" id="317549"/>
    <lineage>
        <taxon>Eukaryota</taxon>
        <taxon>Metazoa</taxon>
        <taxon>Cnidaria</taxon>
        <taxon>Anthozoa</taxon>
        <taxon>Octocorallia</taxon>
        <taxon>Malacalcyonacea</taxon>
        <taxon>Plexauridae</taxon>
        <taxon>Paramuricea</taxon>
    </lineage>
</organism>
<dbReference type="OrthoDB" id="5984638at2759"/>
<protein>
    <submittedName>
        <fullName evidence="1">Uncharacterized protein</fullName>
    </submittedName>
</protein>
<comment type="caution">
    <text evidence="1">The sequence shown here is derived from an EMBL/GenBank/DDBJ whole genome shotgun (WGS) entry which is preliminary data.</text>
</comment>
<dbReference type="EMBL" id="CACRXK020003903">
    <property type="protein sequence ID" value="CAB4000719.1"/>
    <property type="molecule type" value="Genomic_DNA"/>
</dbReference>
<accession>A0A7D9E470</accession>
<sequence>METYDVIVESLDNSFKMDAKLTKVDKNELLSIDNPQYEHVKAKYPHLAQVNLTDNDKKDQLPIHVILSVGDYTRIKTNRPPVVGEAGEPVAGEPVAFKVLIS</sequence>
<evidence type="ECO:0000313" key="1">
    <source>
        <dbReference type="EMBL" id="CAB4000719.1"/>
    </source>
</evidence>
<gene>
    <name evidence="1" type="ORF">PACLA_8A087909</name>
</gene>
<keyword evidence="2" id="KW-1185">Reference proteome</keyword>
<reference evidence="1" key="1">
    <citation type="submission" date="2020-04" db="EMBL/GenBank/DDBJ databases">
        <authorList>
            <person name="Alioto T."/>
            <person name="Alioto T."/>
            <person name="Gomez Garrido J."/>
        </authorList>
    </citation>
    <scope>NUCLEOTIDE SEQUENCE</scope>
    <source>
        <strain evidence="1">A484AB</strain>
    </source>
</reference>
<evidence type="ECO:0000313" key="2">
    <source>
        <dbReference type="Proteomes" id="UP001152795"/>
    </source>
</evidence>